<organism evidence="1">
    <name type="scientific">Siphoviridae sp. ctSqC25</name>
    <dbReference type="NCBI Taxonomy" id="2823582"/>
    <lineage>
        <taxon>Viruses</taxon>
        <taxon>Duplodnaviria</taxon>
        <taxon>Heunggongvirae</taxon>
        <taxon>Uroviricota</taxon>
        <taxon>Caudoviricetes</taxon>
    </lineage>
</organism>
<proteinExistence type="predicted"/>
<evidence type="ECO:0000313" key="1">
    <source>
        <dbReference type="EMBL" id="DAD65260.1"/>
    </source>
</evidence>
<protein>
    <submittedName>
        <fullName evidence="1">Uncharacterized protein</fullName>
    </submittedName>
</protein>
<reference evidence="1" key="1">
    <citation type="journal article" date="2021" name="Proc. Natl. Acad. Sci. U.S.A.">
        <title>A Catalog of Tens of Thousands of Viruses from Human Metagenomes Reveals Hidden Associations with Chronic Diseases.</title>
        <authorList>
            <person name="Tisza M.J."/>
            <person name="Buck C.B."/>
        </authorList>
    </citation>
    <scope>NUCLEOTIDE SEQUENCE</scope>
    <source>
        <strain evidence="1">CtSqC25</strain>
    </source>
</reference>
<name>A0A8S5L659_9CAUD</name>
<sequence>MATVIYNDRINTWRKMKQLDELLETKPTAQAVADMAELRIRNLQAFAELQAFNDTGKFLCKHPLLFGRSEIAQLIKLLKADPAEFLRQHKNVLDNIKRYKSYLKRNDRRDRRQQDKENLERHQERERLFKMVLEQQNN</sequence>
<accession>A0A8S5L659</accession>
<dbReference type="EMBL" id="BK014639">
    <property type="protein sequence ID" value="DAD65260.1"/>
    <property type="molecule type" value="Genomic_DNA"/>
</dbReference>